<dbReference type="Gene3D" id="2.60.120.10">
    <property type="entry name" value="Jelly Rolls"/>
    <property type="match status" value="2"/>
</dbReference>
<evidence type="ECO:0000259" key="2">
    <source>
        <dbReference type="PROSITE" id="PS50186"/>
    </source>
</evidence>
<dbReference type="GO" id="GO:0035556">
    <property type="term" value="P:intracellular signal transduction"/>
    <property type="evidence" value="ECO:0007669"/>
    <property type="project" value="InterPro"/>
</dbReference>
<dbReference type="CDD" id="cd00038">
    <property type="entry name" value="CAP_ED"/>
    <property type="match status" value="2"/>
</dbReference>
<proteinExistence type="predicted"/>
<dbReference type="PANTHER" id="PTHR23011">
    <property type="entry name" value="CYCLIC NUCLEOTIDE-BINDING DOMAIN CONTAINING PROTEIN"/>
    <property type="match status" value="1"/>
</dbReference>
<dbReference type="Pfam" id="PF00610">
    <property type="entry name" value="DEP"/>
    <property type="match status" value="1"/>
</dbReference>
<dbReference type="Proteomes" id="UP000694523">
    <property type="component" value="Unplaced"/>
</dbReference>
<dbReference type="SMART" id="SM00100">
    <property type="entry name" value="cNMP"/>
    <property type="match status" value="1"/>
</dbReference>
<dbReference type="SMART" id="SM00049">
    <property type="entry name" value="DEP"/>
    <property type="match status" value="1"/>
</dbReference>
<reference evidence="3" key="1">
    <citation type="submission" date="2025-08" db="UniProtKB">
        <authorList>
            <consortium name="Ensembl"/>
        </authorList>
    </citation>
    <scope>IDENTIFICATION</scope>
</reference>
<dbReference type="PROSITE" id="PS50042">
    <property type="entry name" value="CNMP_BINDING_3"/>
    <property type="match status" value="2"/>
</dbReference>
<dbReference type="PANTHER" id="PTHR23011:SF41">
    <property type="entry name" value="CYCLIC NUCLEOTIDE-BINDING DOMAIN-CONTAINING PROTEIN"/>
    <property type="match status" value="1"/>
</dbReference>
<feature type="domain" description="DEP" evidence="2">
    <location>
        <begin position="189"/>
        <end position="264"/>
    </location>
</feature>
<dbReference type="FunFam" id="1.10.8.1240:FF:000001">
    <property type="entry name" value="Rap guanine nucleotide exchange factor (GEF) 4"/>
    <property type="match status" value="1"/>
</dbReference>
<evidence type="ECO:0000313" key="4">
    <source>
        <dbReference type="Proteomes" id="UP000694523"/>
    </source>
</evidence>
<name>A0A8C6U3F5_9GOBI</name>
<dbReference type="InterPro" id="IPR018490">
    <property type="entry name" value="cNMP-bd_dom_sf"/>
</dbReference>
<protein>
    <submittedName>
        <fullName evidence="3">Rap guanine nucleotide exchange factor (GEF) 4</fullName>
    </submittedName>
</protein>
<evidence type="ECO:0000313" key="3">
    <source>
        <dbReference type="Ensembl" id="ENSNMLP00000027092.1"/>
    </source>
</evidence>
<dbReference type="InterPro" id="IPR036388">
    <property type="entry name" value="WH-like_DNA-bd_sf"/>
</dbReference>
<evidence type="ECO:0000259" key="1">
    <source>
        <dbReference type="PROSITE" id="PS50042"/>
    </source>
</evidence>
<dbReference type="SUPFAM" id="SSF46785">
    <property type="entry name" value="Winged helix' DNA-binding domain"/>
    <property type="match status" value="1"/>
</dbReference>
<dbReference type="Pfam" id="PF00027">
    <property type="entry name" value="cNMP_binding"/>
    <property type="match status" value="1"/>
</dbReference>
<reference evidence="3" key="2">
    <citation type="submission" date="2025-09" db="UniProtKB">
        <authorList>
            <consortium name="Ensembl"/>
        </authorList>
    </citation>
    <scope>IDENTIFICATION</scope>
</reference>
<dbReference type="CDD" id="cd04437">
    <property type="entry name" value="DEP_Epac"/>
    <property type="match status" value="1"/>
</dbReference>
<keyword evidence="4" id="KW-1185">Reference proteome</keyword>
<dbReference type="Gene3D" id="1.10.10.10">
    <property type="entry name" value="Winged helix-like DNA-binding domain superfamily/Winged helix DNA-binding domain"/>
    <property type="match status" value="1"/>
</dbReference>
<feature type="domain" description="Cyclic nucleotide-binding" evidence="1">
    <location>
        <begin position="329"/>
        <end position="378"/>
    </location>
</feature>
<dbReference type="InterPro" id="IPR000595">
    <property type="entry name" value="cNMP-bd_dom"/>
</dbReference>
<dbReference type="Gene3D" id="1.10.8.1240">
    <property type="match status" value="1"/>
</dbReference>
<dbReference type="InterPro" id="IPR036390">
    <property type="entry name" value="WH_DNA-bd_sf"/>
</dbReference>
<organism evidence="3 4">
    <name type="scientific">Neogobius melanostomus</name>
    <name type="common">round goby</name>
    <dbReference type="NCBI Taxonomy" id="47308"/>
    <lineage>
        <taxon>Eukaryota</taxon>
        <taxon>Metazoa</taxon>
        <taxon>Chordata</taxon>
        <taxon>Craniata</taxon>
        <taxon>Vertebrata</taxon>
        <taxon>Euteleostomi</taxon>
        <taxon>Actinopterygii</taxon>
        <taxon>Neopterygii</taxon>
        <taxon>Teleostei</taxon>
        <taxon>Neoteleostei</taxon>
        <taxon>Acanthomorphata</taxon>
        <taxon>Gobiaria</taxon>
        <taxon>Gobiiformes</taxon>
        <taxon>Gobioidei</taxon>
        <taxon>Gobiidae</taxon>
        <taxon>Benthophilinae</taxon>
        <taxon>Neogobiini</taxon>
        <taxon>Neogobius</taxon>
    </lineage>
</organism>
<sequence>CHDSVPAERSGEDVDIILARLKSVKAFERFHPTLLQQICLCGFYECLEKGITLYRQGDIGTSWYAVLSGSLDVRISETARYQDAVTICTLGTGTAFGESILDNTPRHATIVTREFSELLRIEQREFRSLWEKYHQCMAGLLAPPYGVMESGCSADRMPDKENISNNSFMSVPSEKILRAGKIIRNAILARAPHMIRDRKYHLKTYRQCCVGTELVDWQIQQSSCIHSRAQAVGMWQVLLEEGVLNHVEQELSFQDKYLFYRFLEDEQEDAPFPSEEERKESQEELQDTLLLLSQIGPDAHMRMILRKPPSERTADDLEIIYEELLHIKALSHLSTTVKRELAGVLIFESHAKAGTVLFTQGEEGTSWYIILKGSVNVVIYGKVSISCVACIQFLVTCVTLMFLPGRCVHTSWRRRLWKACSCK</sequence>
<dbReference type="Ensembl" id="ENSNMLT00000030277.1">
    <property type="protein sequence ID" value="ENSNMLP00000027092.1"/>
    <property type="gene ID" value="ENSNMLG00000017279.1"/>
</dbReference>
<feature type="domain" description="Cyclic nucleotide-binding" evidence="1">
    <location>
        <begin position="26"/>
        <end position="129"/>
    </location>
</feature>
<dbReference type="PROSITE" id="PS50186">
    <property type="entry name" value="DEP"/>
    <property type="match status" value="1"/>
</dbReference>
<dbReference type="AlphaFoldDB" id="A0A8C6U3F5"/>
<dbReference type="InterPro" id="IPR014710">
    <property type="entry name" value="RmlC-like_jellyroll"/>
</dbReference>
<dbReference type="InterPro" id="IPR000591">
    <property type="entry name" value="DEP_dom"/>
</dbReference>
<dbReference type="FunFam" id="1.10.10.10:FF:000096">
    <property type="entry name" value="Rap guanine nucleotide exchange factor 4"/>
    <property type="match status" value="1"/>
</dbReference>
<accession>A0A8C6U3F5</accession>
<dbReference type="SUPFAM" id="SSF51206">
    <property type="entry name" value="cAMP-binding domain-like"/>
    <property type="match status" value="2"/>
</dbReference>